<dbReference type="Gene3D" id="1.20.5.1930">
    <property type="match status" value="1"/>
</dbReference>
<dbReference type="EMBL" id="SMFZ01000002">
    <property type="protein sequence ID" value="TCK20656.1"/>
    <property type="molecule type" value="Genomic_DNA"/>
</dbReference>
<keyword evidence="6 14" id="KW-0418">Kinase</keyword>
<dbReference type="InterPro" id="IPR036890">
    <property type="entry name" value="HATPase_C_sf"/>
</dbReference>
<evidence type="ECO:0000313" key="14">
    <source>
        <dbReference type="EMBL" id="TCK20656.1"/>
    </source>
</evidence>
<evidence type="ECO:0000256" key="8">
    <source>
        <dbReference type="ARBA" id="ARBA00023012"/>
    </source>
</evidence>
<keyword evidence="11" id="KW-0812">Transmembrane</keyword>
<comment type="caution">
    <text evidence="14">The sequence shown here is derived from an EMBL/GenBank/DDBJ whole genome shotgun (WGS) entry which is preliminary data.</text>
</comment>
<feature type="transmembrane region" description="Helical" evidence="11">
    <location>
        <begin position="66"/>
        <end position="88"/>
    </location>
</feature>
<evidence type="ECO:0000256" key="1">
    <source>
        <dbReference type="ARBA" id="ARBA00000085"/>
    </source>
</evidence>
<comment type="catalytic activity">
    <reaction evidence="1">
        <text>ATP + protein L-histidine = ADP + protein N-phospho-L-histidine.</text>
        <dbReference type="EC" id="2.7.13.3"/>
    </reaction>
</comment>
<organism evidence="14 15">
    <name type="scientific">Pseudonocardia endophytica</name>
    <dbReference type="NCBI Taxonomy" id="401976"/>
    <lineage>
        <taxon>Bacteria</taxon>
        <taxon>Bacillati</taxon>
        <taxon>Actinomycetota</taxon>
        <taxon>Actinomycetes</taxon>
        <taxon>Pseudonocardiales</taxon>
        <taxon>Pseudonocardiaceae</taxon>
        <taxon>Pseudonocardia</taxon>
    </lineage>
</organism>
<evidence type="ECO:0000256" key="4">
    <source>
        <dbReference type="ARBA" id="ARBA00022679"/>
    </source>
</evidence>
<dbReference type="InterPro" id="IPR011712">
    <property type="entry name" value="Sig_transdc_His_kin_sub3_dim/P"/>
</dbReference>
<feature type="domain" description="Histidine kinase/HSP90-like ATPase" evidence="12">
    <location>
        <begin position="302"/>
        <end position="393"/>
    </location>
</feature>
<reference evidence="14 15" key="1">
    <citation type="submission" date="2019-03" db="EMBL/GenBank/DDBJ databases">
        <title>Sequencing the genomes of 1000 actinobacteria strains.</title>
        <authorList>
            <person name="Klenk H.-P."/>
        </authorList>
    </citation>
    <scope>NUCLEOTIDE SEQUENCE [LARGE SCALE GENOMIC DNA]</scope>
    <source>
        <strain evidence="14 15">DSM 44969</strain>
    </source>
</reference>
<feature type="transmembrane region" description="Helical" evidence="11">
    <location>
        <begin position="40"/>
        <end position="59"/>
    </location>
</feature>
<keyword evidence="15" id="KW-1185">Reference proteome</keyword>
<feature type="region of interest" description="Disordered" evidence="10">
    <location>
        <begin position="252"/>
        <end position="281"/>
    </location>
</feature>
<evidence type="ECO:0000256" key="9">
    <source>
        <dbReference type="SAM" id="Coils"/>
    </source>
</evidence>
<keyword evidence="3" id="KW-0597">Phosphoprotein</keyword>
<evidence type="ECO:0000256" key="2">
    <source>
        <dbReference type="ARBA" id="ARBA00012438"/>
    </source>
</evidence>
<dbReference type="GO" id="GO:0046983">
    <property type="term" value="F:protein dimerization activity"/>
    <property type="evidence" value="ECO:0007669"/>
    <property type="project" value="InterPro"/>
</dbReference>
<evidence type="ECO:0000256" key="7">
    <source>
        <dbReference type="ARBA" id="ARBA00022840"/>
    </source>
</evidence>
<dbReference type="EC" id="2.7.13.3" evidence="2"/>
<keyword evidence="11" id="KW-1133">Transmembrane helix</keyword>
<protein>
    <recommendedName>
        <fullName evidence="2">histidine kinase</fullName>
        <ecNumber evidence="2">2.7.13.3</ecNumber>
    </recommendedName>
</protein>
<dbReference type="AlphaFoldDB" id="A0A4V2PHG4"/>
<name>A0A4V2PHG4_PSEEN</name>
<dbReference type="Proteomes" id="UP000295560">
    <property type="component" value="Unassembled WGS sequence"/>
</dbReference>
<keyword evidence="5" id="KW-0547">Nucleotide-binding</keyword>
<evidence type="ECO:0000256" key="5">
    <source>
        <dbReference type="ARBA" id="ARBA00022741"/>
    </source>
</evidence>
<evidence type="ECO:0000256" key="6">
    <source>
        <dbReference type="ARBA" id="ARBA00022777"/>
    </source>
</evidence>
<feature type="coiled-coil region" evidence="9">
    <location>
        <begin position="158"/>
        <end position="192"/>
    </location>
</feature>
<dbReference type="PANTHER" id="PTHR24421:SF10">
    <property type="entry name" value="NITRATE_NITRITE SENSOR PROTEIN NARQ"/>
    <property type="match status" value="1"/>
</dbReference>
<feature type="transmembrane region" description="Helical" evidence="11">
    <location>
        <begin position="94"/>
        <end position="112"/>
    </location>
</feature>
<evidence type="ECO:0000313" key="15">
    <source>
        <dbReference type="Proteomes" id="UP000295560"/>
    </source>
</evidence>
<feature type="compositionally biased region" description="Basic and acidic residues" evidence="10">
    <location>
        <begin position="264"/>
        <end position="277"/>
    </location>
</feature>
<keyword evidence="8" id="KW-0902">Two-component regulatory system</keyword>
<accession>A0A4V2PHG4</accession>
<dbReference type="SUPFAM" id="SSF55874">
    <property type="entry name" value="ATPase domain of HSP90 chaperone/DNA topoisomerase II/histidine kinase"/>
    <property type="match status" value="1"/>
</dbReference>
<dbReference type="InterPro" id="IPR003594">
    <property type="entry name" value="HATPase_dom"/>
</dbReference>
<dbReference type="InterPro" id="IPR050482">
    <property type="entry name" value="Sensor_HK_TwoCompSys"/>
</dbReference>
<dbReference type="CDD" id="cd16917">
    <property type="entry name" value="HATPase_UhpB-NarQ-NarX-like"/>
    <property type="match status" value="1"/>
</dbReference>
<dbReference type="PANTHER" id="PTHR24421">
    <property type="entry name" value="NITRATE/NITRITE SENSOR PROTEIN NARX-RELATED"/>
    <property type="match status" value="1"/>
</dbReference>
<gene>
    <name evidence="14" type="ORF">EV378_4617</name>
</gene>
<keyword evidence="7" id="KW-0067">ATP-binding</keyword>
<dbReference type="Gene3D" id="3.30.565.10">
    <property type="entry name" value="Histidine kinase-like ATPase, C-terminal domain"/>
    <property type="match status" value="1"/>
</dbReference>
<dbReference type="Pfam" id="PF02518">
    <property type="entry name" value="HATPase_c"/>
    <property type="match status" value="1"/>
</dbReference>
<keyword evidence="4" id="KW-0808">Transferase</keyword>
<evidence type="ECO:0000259" key="13">
    <source>
        <dbReference type="Pfam" id="PF07730"/>
    </source>
</evidence>
<dbReference type="RefSeq" id="WP_132429517.1">
    <property type="nucleotide sequence ID" value="NZ_SMFZ01000002.1"/>
</dbReference>
<dbReference type="GO" id="GO:0000155">
    <property type="term" value="F:phosphorelay sensor kinase activity"/>
    <property type="evidence" value="ECO:0007669"/>
    <property type="project" value="InterPro"/>
</dbReference>
<evidence type="ECO:0000256" key="3">
    <source>
        <dbReference type="ARBA" id="ARBA00022553"/>
    </source>
</evidence>
<evidence type="ECO:0000259" key="12">
    <source>
        <dbReference type="Pfam" id="PF02518"/>
    </source>
</evidence>
<proteinExistence type="predicted"/>
<dbReference type="GO" id="GO:0005524">
    <property type="term" value="F:ATP binding"/>
    <property type="evidence" value="ECO:0007669"/>
    <property type="project" value="UniProtKB-KW"/>
</dbReference>
<dbReference type="GO" id="GO:0016020">
    <property type="term" value="C:membrane"/>
    <property type="evidence" value="ECO:0007669"/>
    <property type="project" value="InterPro"/>
</dbReference>
<feature type="domain" description="Signal transduction histidine kinase subgroup 3 dimerisation and phosphoacceptor" evidence="13">
    <location>
        <begin position="190"/>
        <end position="252"/>
    </location>
</feature>
<keyword evidence="11" id="KW-0472">Membrane</keyword>
<feature type="transmembrane region" description="Helical" evidence="11">
    <location>
        <begin position="141"/>
        <end position="160"/>
    </location>
</feature>
<sequence>MKGPVAAPPAARRTLVVFVVAITALDLALGLTGPPTTGWAGPYAGVALQVVSTLSLLVLYRWPGVVTGVVVAVAVLMALSDAFAPGLFVPVEQLSPLTVPRAVPAVLVFLVFAAPRREWIAVTAVLTVLAARPWSPAWDLTPLGLLATLVPALGAAYVDARRRLLQSLRERAERAEREQHLLAEQARADERRRLAADMHDVVTHRISLIVLHAGALETSAAPDVRSAAGDIRSAGTQALTELRDLVGVLRTESEGTGPAPERAGGAREAGDPAEPARESAAAGLPVDLDVEGSPDALAPTVARTAYRVVQEALTNVRKHAPGARTGVCLRYGPDRVEIRVVNAAAPSGPDPSLAATGSGSGLAGLEQRVGLVGGTLRHGPTPDGGFSVDARLPAFVPTTPGTG</sequence>
<evidence type="ECO:0000256" key="10">
    <source>
        <dbReference type="SAM" id="MobiDB-lite"/>
    </source>
</evidence>
<evidence type="ECO:0000256" key="11">
    <source>
        <dbReference type="SAM" id="Phobius"/>
    </source>
</evidence>
<keyword evidence="9" id="KW-0175">Coiled coil</keyword>
<dbReference type="OrthoDB" id="227596at2"/>
<dbReference type="Pfam" id="PF07730">
    <property type="entry name" value="HisKA_3"/>
    <property type="match status" value="1"/>
</dbReference>